<name>A0A1G1YEF2_9BACT</name>
<protein>
    <recommendedName>
        <fullName evidence="2">RNA 2',3'-cyclic phosphodiesterase</fullName>
        <shortName evidence="2">RNA 2',3'-CPDase</shortName>
        <ecNumber evidence="2">3.1.4.58</ecNumber>
    </recommendedName>
</protein>
<evidence type="ECO:0000256" key="1">
    <source>
        <dbReference type="ARBA" id="ARBA00022801"/>
    </source>
</evidence>
<evidence type="ECO:0000256" key="2">
    <source>
        <dbReference type="HAMAP-Rule" id="MF_01940"/>
    </source>
</evidence>
<dbReference type="Gene3D" id="3.90.1140.10">
    <property type="entry name" value="Cyclic phosphodiesterase"/>
    <property type="match status" value="1"/>
</dbReference>
<proteinExistence type="inferred from homology"/>
<dbReference type="GO" id="GO:0008664">
    <property type="term" value="F:RNA 2',3'-cyclic 3'-phosphodiesterase activity"/>
    <property type="evidence" value="ECO:0007669"/>
    <property type="project" value="UniProtKB-EC"/>
</dbReference>
<dbReference type="GO" id="GO:0016874">
    <property type="term" value="F:ligase activity"/>
    <property type="evidence" value="ECO:0007669"/>
    <property type="project" value="UniProtKB-KW"/>
</dbReference>
<dbReference type="PANTHER" id="PTHR35561:SF1">
    <property type="entry name" value="RNA 2',3'-CYCLIC PHOSPHODIESTERASE"/>
    <property type="match status" value="1"/>
</dbReference>
<dbReference type="InterPro" id="IPR009097">
    <property type="entry name" value="Cyclic_Pdiesterase"/>
</dbReference>
<dbReference type="GO" id="GO:0004113">
    <property type="term" value="F:2',3'-cyclic-nucleotide 3'-phosphodiesterase activity"/>
    <property type="evidence" value="ECO:0007669"/>
    <property type="project" value="InterPro"/>
</dbReference>
<comment type="catalytic activity">
    <reaction evidence="2">
        <text>a 3'-end 2',3'-cyclophospho-ribonucleotide-RNA + H2O = a 3'-end 2'-phospho-ribonucleotide-RNA + H(+)</text>
        <dbReference type="Rhea" id="RHEA:11828"/>
        <dbReference type="Rhea" id="RHEA-COMP:10464"/>
        <dbReference type="Rhea" id="RHEA-COMP:17353"/>
        <dbReference type="ChEBI" id="CHEBI:15377"/>
        <dbReference type="ChEBI" id="CHEBI:15378"/>
        <dbReference type="ChEBI" id="CHEBI:83064"/>
        <dbReference type="ChEBI" id="CHEBI:173113"/>
        <dbReference type="EC" id="3.1.4.58"/>
    </reaction>
</comment>
<feature type="active site" description="Proton acceptor" evidence="2">
    <location>
        <position position="132"/>
    </location>
</feature>
<comment type="similarity">
    <text evidence="2">Belongs to the 2H phosphoesterase superfamily. ThpR family.</text>
</comment>
<dbReference type="Proteomes" id="UP000178501">
    <property type="component" value="Unassembled WGS sequence"/>
</dbReference>
<dbReference type="AlphaFoldDB" id="A0A1G1YEF2"/>
<reference evidence="3 4" key="1">
    <citation type="journal article" date="2016" name="Nat. Commun.">
        <title>Thousands of microbial genomes shed light on interconnected biogeochemical processes in an aquifer system.</title>
        <authorList>
            <person name="Anantharaman K."/>
            <person name="Brown C.T."/>
            <person name="Hug L.A."/>
            <person name="Sharon I."/>
            <person name="Castelle C.J."/>
            <person name="Probst A.J."/>
            <person name="Thomas B.C."/>
            <person name="Singh A."/>
            <person name="Wilkins M.J."/>
            <person name="Karaoz U."/>
            <person name="Brodie E.L."/>
            <person name="Williams K.H."/>
            <person name="Hubbard S.S."/>
            <person name="Banfield J.F."/>
        </authorList>
    </citation>
    <scope>NUCLEOTIDE SEQUENCE [LARGE SCALE GENOMIC DNA]</scope>
</reference>
<feature type="short sequence motif" description="HXTX 2" evidence="2">
    <location>
        <begin position="132"/>
        <end position="135"/>
    </location>
</feature>
<dbReference type="EC" id="3.1.4.58" evidence="2"/>
<dbReference type="EMBL" id="MHIK01000067">
    <property type="protein sequence ID" value="OGY50080.1"/>
    <property type="molecule type" value="Genomic_DNA"/>
</dbReference>
<keyword evidence="1 2" id="KW-0378">Hydrolase</keyword>
<feature type="short sequence motif" description="HXTX 1" evidence="2">
    <location>
        <begin position="44"/>
        <end position="47"/>
    </location>
</feature>
<dbReference type="SUPFAM" id="SSF55144">
    <property type="entry name" value="LigT-like"/>
    <property type="match status" value="1"/>
</dbReference>
<evidence type="ECO:0000313" key="3">
    <source>
        <dbReference type="EMBL" id="OGY50080.1"/>
    </source>
</evidence>
<accession>A0A1G1YEF2</accession>
<feature type="active site" description="Proton donor" evidence="2">
    <location>
        <position position="44"/>
    </location>
</feature>
<dbReference type="Pfam" id="PF13563">
    <property type="entry name" value="2_5_RNA_ligase2"/>
    <property type="match status" value="1"/>
</dbReference>
<dbReference type="NCBIfam" id="TIGR02258">
    <property type="entry name" value="2_5_ligase"/>
    <property type="match status" value="1"/>
</dbReference>
<organism evidence="3 4">
    <name type="scientific">Candidatus Buchananbacteria bacterium RIFCSPHIGHO2_02_FULL_45_11b</name>
    <dbReference type="NCBI Taxonomy" id="1797541"/>
    <lineage>
        <taxon>Bacteria</taxon>
        <taxon>Candidatus Buchananiibacteriota</taxon>
    </lineage>
</organism>
<keyword evidence="3" id="KW-0436">Ligase</keyword>
<comment type="function">
    <text evidence="2">Hydrolyzes RNA 2',3'-cyclic phosphodiester to an RNA 2'-phosphomonoester.</text>
</comment>
<comment type="caution">
    <text evidence="3">The sequence shown here is derived from an EMBL/GenBank/DDBJ whole genome shotgun (WGS) entry which is preliminary data.</text>
</comment>
<dbReference type="PANTHER" id="PTHR35561">
    <property type="entry name" value="RNA 2',3'-CYCLIC PHOSPHODIESTERASE"/>
    <property type="match status" value="1"/>
</dbReference>
<gene>
    <name evidence="3" type="ORF">A3J65_04270</name>
</gene>
<evidence type="ECO:0000313" key="4">
    <source>
        <dbReference type="Proteomes" id="UP000178501"/>
    </source>
</evidence>
<dbReference type="HAMAP" id="MF_01940">
    <property type="entry name" value="RNA_CPDase"/>
    <property type="match status" value="1"/>
</dbReference>
<sequence>MTKRCFIAINLPQEARWELESLSAGLEKKNQNQLINFVKPKQIHVTLHFLGDLTKEQINQVKDILAEIAPKYDQTELITGGLGAFPDLKQPNVIFLETKEIGTNSLARLQKEIGERLEKLGLKIDKRKWTPHLTLARCKENCRFKADGVELSELSIPVKSVELMASRLNSDGPEYSIISSYKFNI</sequence>
<dbReference type="InterPro" id="IPR004175">
    <property type="entry name" value="RNA_CPDase"/>
</dbReference>